<name>A0A6H5J070_9HYME</name>
<protein>
    <submittedName>
        <fullName evidence="1">Uncharacterized protein</fullName>
    </submittedName>
</protein>
<reference evidence="1 2" key="1">
    <citation type="submission" date="2020-02" db="EMBL/GenBank/DDBJ databases">
        <authorList>
            <person name="Ferguson B K."/>
        </authorList>
    </citation>
    <scope>NUCLEOTIDE SEQUENCE [LARGE SCALE GENOMIC DNA]</scope>
</reference>
<dbReference type="Proteomes" id="UP000479190">
    <property type="component" value="Unassembled WGS sequence"/>
</dbReference>
<proteinExistence type="predicted"/>
<dbReference type="AlphaFoldDB" id="A0A6H5J070"/>
<sequence>MIDLVLEGTGQYIDLNLDVCDNQLDQYYARSDNQTNGIQVYDKTPELNLKSVLGAINDLWISRRDRRHANASKPITAIARKMNFDKRNALKGGYSFKMILPASAKSLGVLGRIAALVLPINPLTLPYALSSSSTIPLVYQKNHWTMCRPAGDTRRARLALPIQLAKFLAARARRCGFVDSALRARLAVLPLFLTYKPTYLRRDAAAAAAVAVEAATRLCVLRATSQTGSSSGAVRSELHAQGARDVLLILLSKKS</sequence>
<gene>
    <name evidence="1" type="ORF">TBRA_LOCUS14574</name>
</gene>
<keyword evidence="2" id="KW-1185">Reference proteome</keyword>
<evidence type="ECO:0000313" key="2">
    <source>
        <dbReference type="Proteomes" id="UP000479190"/>
    </source>
</evidence>
<evidence type="ECO:0000313" key="1">
    <source>
        <dbReference type="EMBL" id="CAB0042986.1"/>
    </source>
</evidence>
<accession>A0A6H5J070</accession>
<organism evidence="1 2">
    <name type="scientific">Trichogramma brassicae</name>
    <dbReference type="NCBI Taxonomy" id="86971"/>
    <lineage>
        <taxon>Eukaryota</taxon>
        <taxon>Metazoa</taxon>
        <taxon>Ecdysozoa</taxon>
        <taxon>Arthropoda</taxon>
        <taxon>Hexapoda</taxon>
        <taxon>Insecta</taxon>
        <taxon>Pterygota</taxon>
        <taxon>Neoptera</taxon>
        <taxon>Endopterygota</taxon>
        <taxon>Hymenoptera</taxon>
        <taxon>Apocrita</taxon>
        <taxon>Proctotrupomorpha</taxon>
        <taxon>Chalcidoidea</taxon>
        <taxon>Trichogrammatidae</taxon>
        <taxon>Trichogramma</taxon>
    </lineage>
</organism>
<dbReference type="EMBL" id="CADCXV010001250">
    <property type="protein sequence ID" value="CAB0042986.1"/>
    <property type="molecule type" value="Genomic_DNA"/>
</dbReference>